<keyword evidence="3" id="KW-1185">Reference proteome</keyword>
<evidence type="ECO:0000313" key="2">
    <source>
        <dbReference type="EMBL" id="KAJ1092000.1"/>
    </source>
</evidence>
<evidence type="ECO:0000256" key="1">
    <source>
        <dbReference type="SAM" id="MobiDB-lite"/>
    </source>
</evidence>
<gene>
    <name evidence="2" type="ORF">NDU88_005114</name>
</gene>
<proteinExistence type="predicted"/>
<reference evidence="2" key="1">
    <citation type="journal article" date="2022" name="bioRxiv">
        <title>Sequencing and chromosome-scale assembly of the giantPleurodeles waltlgenome.</title>
        <authorList>
            <person name="Brown T."/>
            <person name="Elewa A."/>
            <person name="Iarovenko S."/>
            <person name="Subramanian E."/>
            <person name="Araus A.J."/>
            <person name="Petzold A."/>
            <person name="Susuki M."/>
            <person name="Suzuki K.-i.T."/>
            <person name="Hayashi T."/>
            <person name="Toyoda A."/>
            <person name="Oliveira C."/>
            <person name="Osipova E."/>
            <person name="Leigh N.D."/>
            <person name="Simon A."/>
            <person name="Yun M.H."/>
        </authorList>
    </citation>
    <scope>NUCLEOTIDE SEQUENCE</scope>
    <source>
        <strain evidence="2">20211129_DDA</strain>
        <tissue evidence="2">Liver</tissue>
    </source>
</reference>
<name>A0AAV7LWI7_PLEWA</name>
<accession>A0AAV7LWI7</accession>
<sequence>MKINEAAVGPEEKEQTAQIAEPAPEIVKIKKPTVSFHEGVDILPYEPDDDDEDDDDDDYNDDDEDEDKDEDDVKYEEDIKDEDEPAVVVRKVVKKEEPVPQKPKNQKKEEPPVVPMRRRKITRIALPPVKEAKPDDIKTTCFKLCSLIYRRFHRAFRRPFGRESDSHATLVEPLRWGSSPRIVQRKGRL</sequence>
<feature type="compositionally biased region" description="Acidic residues" evidence="1">
    <location>
        <begin position="46"/>
        <end position="85"/>
    </location>
</feature>
<organism evidence="2 3">
    <name type="scientific">Pleurodeles waltl</name>
    <name type="common">Iberian ribbed newt</name>
    <dbReference type="NCBI Taxonomy" id="8319"/>
    <lineage>
        <taxon>Eukaryota</taxon>
        <taxon>Metazoa</taxon>
        <taxon>Chordata</taxon>
        <taxon>Craniata</taxon>
        <taxon>Vertebrata</taxon>
        <taxon>Euteleostomi</taxon>
        <taxon>Amphibia</taxon>
        <taxon>Batrachia</taxon>
        <taxon>Caudata</taxon>
        <taxon>Salamandroidea</taxon>
        <taxon>Salamandridae</taxon>
        <taxon>Pleurodelinae</taxon>
        <taxon>Pleurodeles</taxon>
    </lineage>
</organism>
<feature type="region of interest" description="Disordered" evidence="1">
    <location>
        <begin position="1"/>
        <end position="117"/>
    </location>
</feature>
<dbReference type="Proteomes" id="UP001066276">
    <property type="component" value="Chromosome 11"/>
</dbReference>
<protein>
    <submittedName>
        <fullName evidence="2">Uncharacterized protein</fullName>
    </submittedName>
</protein>
<evidence type="ECO:0000313" key="3">
    <source>
        <dbReference type="Proteomes" id="UP001066276"/>
    </source>
</evidence>
<dbReference type="EMBL" id="JANPWB010000015">
    <property type="protein sequence ID" value="KAJ1092000.1"/>
    <property type="molecule type" value="Genomic_DNA"/>
</dbReference>
<dbReference type="AlphaFoldDB" id="A0AAV7LWI7"/>
<comment type="caution">
    <text evidence="2">The sequence shown here is derived from an EMBL/GenBank/DDBJ whole genome shotgun (WGS) entry which is preliminary data.</text>
</comment>